<gene>
    <name evidence="1" type="ORF">DIE28_17545</name>
</gene>
<protein>
    <submittedName>
        <fullName evidence="1">ABC transporter ATP-binding protein</fullName>
    </submittedName>
</protein>
<accession>A0A3D8P6R0</accession>
<proteinExistence type="predicted"/>
<dbReference type="Proteomes" id="UP000256679">
    <property type="component" value="Unassembled WGS sequence"/>
</dbReference>
<dbReference type="EMBL" id="QFCQ01000198">
    <property type="protein sequence ID" value="RDW11770.1"/>
    <property type="molecule type" value="Genomic_DNA"/>
</dbReference>
<dbReference type="GO" id="GO:0005524">
    <property type="term" value="F:ATP binding"/>
    <property type="evidence" value="ECO:0007669"/>
    <property type="project" value="UniProtKB-KW"/>
</dbReference>
<keyword evidence="1" id="KW-0547">Nucleotide-binding</keyword>
<dbReference type="AlphaFoldDB" id="A0A3D8P6R0"/>
<feature type="non-terminal residue" evidence="1">
    <location>
        <position position="1"/>
    </location>
</feature>
<organism evidence="1 2">
    <name type="scientific">Paracoccus thiocyanatus</name>
    <dbReference type="NCBI Taxonomy" id="34006"/>
    <lineage>
        <taxon>Bacteria</taxon>
        <taxon>Pseudomonadati</taxon>
        <taxon>Pseudomonadota</taxon>
        <taxon>Alphaproteobacteria</taxon>
        <taxon>Rhodobacterales</taxon>
        <taxon>Paracoccaceae</taxon>
        <taxon>Paracoccus</taxon>
    </lineage>
</organism>
<sequence>RWPQALPQARLADDGTLHLACAQDEKLGLLARIAGLGGQVADLEVIPPSLEDIYSHFSRRAGQ</sequence>
<name>A0A3D8P6R0_9RHOB</name>
<keyword evidence="1" id="KW-0067">ATP-binding</keyword>
<reference evidence="1 2" key="1">
    <citation type="submission" date="2018-05" db="EMBL/GenBank/DDBJ databases">
        <title>Whole genome sequencing of Paracoccus thiocyanatus SST.</title>
        <authorList>
            <person name="Ghosh W."/>
            <person name="Rameez M.J."/>
            <person name="Roy C."/>
        </authorList>
    </citation>
    <scope>NUCLEOTIDE SEQUENCE [LARGE SCALE GENOMIC DNA]</scope>
    <source>
        <strain evidence="1 2">SST</strain>
    </source>
</reference>
<evidence type="ECO:0000313" key="2">
    <source>
        <dbReference type="Proteomes" id="UP000256679"/>
    </source>
</evidence>
<comment type="caution">
    <text evidence="1">The sequence shown here is derived from an EMBL/GenBank/DDBJ whole genome shotgun (WGS) entry which is preliminary data.</text>
</comment>
<keyword evidence="2" id="KW-1185">Reference proteome</keyword>
<evidence type="ECO:0000313" key="1">
    <source>
        <dbReference type="EMBL" id="RDW11770.1"/>
    </source>
</evidence>